<comment type="caution">
    <text evidence="4">The sequence shown here is derived from an EMBL/GenBank/DDBJ whole genome shotgun (WGS) entry which is preliminary data.</text>
</comment>
<accession>A0A0R1TQU7</accession>
<dbReference type="GO" id="GO:0003677">
    <property type="term" value="F:DNA binding"/>
    <property type="evidence" value="ECO:0007669"/>
    <property type="project" value="UniProtKB-UniRule"/>
</dbReference>
<gene>
    <name evidence="4" type="ORF">FC32_GL001094</name>
</gene>
<organism evidence="4 5">
    <name type="scientific">Ligilactobacillus apodemi DSM 16634 = JCM 16172</name>
    <dbReference type="NCBI Taxonomy" id="1423724"/>
    <lineage>
        <taxon>Bacteria</taxon>
        <taxon>Bacillati</taxon>
        <taxon>Bacillota</taxon>
        <taxon>Bacilli</taxon>
        <taxon>Lactobacillales</taxon>
        <taxon>Lactobacillaceae</taxon>
        <taxon>Ligilactobacillus</taxon>
    </lineage>
</organism>
<dbReference type="Gene3D" id="1.10.357.10">
    <property type="entry name" value="Tetracycline Repressor, domain 2"/>
    <property type="match status" value="1"/>
</dbReference>
<reference evidence="4 5" key="1">
    <citation type="journal article" date="2015" name="Genome Announc.">
        <title>Expanding the biotechnology potential of lactobacilli through comparative genomics of 213 strains and associated genera.</title>
        <authorList>
            <person name="Sun Z."/>
            <person name="Harris H.M."/>
            <person name="McCann A."/>
            <person name="Guo C."/>
            <person name="Argimon S."/>
            <person name="Zhang W."/>
            <person name="Yang X."/>
            <person name="Jeffery I.B."/>
            <person name="Cooney J.C."/>
            <person name="Kagawa T.F."/>
            <person name="Liu W."/>
            <person name="Song Y."/>
            <person name="Salvetti E."/>
            <person name="Wrobel A."/>
            <person name="Rasinkangas P."/>
            <person name="Parkhill J."/>
            <person name="Rea M.C."/>
            <person name="O'Sullivan O."/>
            <person name="Ritari J."/>
            <person name="Douillard F.P."/>
            <person name="Paul Ross R."/>
            <person name="Yang R."/>
            <person name="Briner A.E."/>
            <person name="Felis G.E."/>
            <person name="de Vos W.M."/>
            <person name="Barrangou R."/>
            <person name="Klaenhammer T.R."/>
            <person name="Caufield P.W."/>
            <person name="Cui Y."/>
            <person name="Zhang H."/>
            <person name="O'Toole P.W."/>
        </authorList>
    </citation>
    <scope>NUCLEOTIDE SEQUENCE [LARGE SCALE GENOMIC DNA]</scope>
    <source>
        <strain evidence="4 5">DSM 16634</strain>
    </source>
</reference>
<proteinExistence type="predicted"/>
<dbReference type="InterPro" id="IPR001647">
    <property type="entry name" value="HTH_TetR"/>
</dbReference>
<evidence type="ECO:0000313" key="4">
    <source>
        <dbReference type="EMBL" id="KRL83830.1"/>
    </source>
</evidence>
<name>A0A0R1TQU7_9LACO</name>
<dbReference type="AlphaFoldDB" id="A0A0R1TQU7"/>
<dbReference type="Pfam" id="PF00440">
    <property type="entry name" value="TetR_N"/>
    <property type="match status" value="1"/>
</dbReference>
<protein>
    <recommendedName>
        <fullName evidence="3">HTH tetR-type domain-containing protein</fullName>
    </recommendedName>
</protein>
<dbReference type="InterPro" id="IPR050624">
    <property type="entry name" value="HTH-type_Tx_Regulator"/>
</dbReference>
<sequence>MNGKEEQILRSKTKIINAMFELLKTNTFDELTLNEILDEATVSRRTFYRYFTNKQDILNYYYNDFIAKYRLLEKTILKQRSLSGVILVTLNYFYQNQPELALLIKNQKFHLLLENSIR</sequence>
<keyword evidence="5" id="KW-1185">Reference proteome</keyword>
<evidence type="ECO:0000259" key="3">
    <source>
        <dbReference type="PROSITE" id="PS50977"/>
    </source>
</evidence>
<dbReference type="PATRIC" id="fig|1423724.4.peg.1137"/>
<dbReference type="SUPFAM" id="SSF46689">
    <property type="entry name" value="Homeodomain-like"/>
    <property type="match status" value="1"/>
</dbReference>
<evidence type="ECO:0000256" key="2">
    <source>
        <dbReference type="PROSITE-ProRule" id="PRU00335"/>
    </source>
</evidence>
<dbReference type="STRING" id="1423724.FC32_GL001094"/>
<dbReference type="EMBL" id="AZFT01000053">
    <property type="protein sequence ID" value="KRL83830.1"/>
    <property type="molecule type" value="Genomic_DNA"/>
</dbReference>
<keyword evidence="1 2" id="KW-0238">DNA-binding</keyword>
<dbReference type="PANTHER" id="PTHR43479:SF11">
    <property type="entry name" value="ACREF_ENVCD OPERON REPRESSOR-RELATED"/>
    <property type="match status" value="1"/>
</dbReference>
<evidence type="ECO:0000256" key="1">
    <source>
        <dbReference type="ARBA" id="ARBA00023125"/>
    </source>
</evidence>
<feature type="DNA-binding region" description="H-T-H motif" evidence="2">
    <location>
        <begin position="32"/>
        <end position="51"/>
    </location>
</feature>
<dbReference type="RefSeq" id="WP_235722588.1">
    <property type="nucleotide sequence ID" value="NZ_AZFT01000053.1"/>
</dbReference>
<feature type="domain" description="HTH tetR-type" evidence="3">
    <location>
        <begin position="9"/>
        <end position="69"/>
    </location>
</feature>
<dbReference type="InterPro" id="IPR009057">
    <property type="entry name" value="Homeodomain-like_sf"/>
</dbReference>
<evidence type="ECO:0000313" key="5">
    <source>
        <dbReference type="Proteomes" id="UP000051324"/>
    </source>
</evidence>
<dbReference type="eggNOG" id="COG1309">
    <property type="taxonomic scope" value="Bacteria"/>
</dbReference>
<dbReference type="PANTHER" id="PTHR43479">
    <property type="entry name" value="ACREF/ENVCD OPERON REPRESSOR-RELATED"/>
    <property type="match status" value="1"/>
</dbReference>
<dbReference type="Proteomes" id="UP000051324">
    <property type="component" value="Unassembled WGS sequence"/>
</dbReference>
<dbReference type="PROSITE" id="PS50977">
    <property type="entry name" value="HTH_TETR_2"/>
    <property type="match status" value="1"/>
</dbReference>